<dbReference type="RefSeq" id="WP_147405432.1">
    <property type="nucleotide sequence ID" value="NZ_RBWY01000003.1"/>
</dbReference>
<keyword evidence="3" id="KW-1185">Reference proteome</keyword>
<evidence type="ECO:0000313" key="2">
    <source>
        <dbReference type="EMBL" id="RKS85280.1"/>
    </source>
</evidence>
<gene>
    <name evidence="2" type="ORF">DES39_1793</name>
</gene>
<dbReference type="Proteomes" id="UP000278542">
    <property type="component" value="Unassembled WGS sequence"/>
</dbReference>
<comment type="caution">
    <text evidence="2">The sequence shown here is derived from an EMBL/GenBank/DDBJ whole genome shotgun (WGS) entry which is preliminary data.</text>
</comment>
<proteinExistence type="predicted"/>
<sequence>MIFFKSRQYINVGNRVDAVKIKIVVLVSLIGLLAGCVTEAGYQRKLQRSVGMSKQQLIDEWGEPVTEFAHKQVYSQGKLLQKAETIMNYYQHTNFNQPAKLTIKQVSNNSLTYDFQPQSTTTFSCLTTFRLEHDRVVSYKYEGNNCVAY</sequence>
<reference evidence="2 3" key="1">
    <citation type="submission" date="2018-10" db="EMBL/GenBank/DDBJ databases">
        <title>Genomic Encyclopedia of Type Strains, Phase IV (KMG-IV): sequencing the most valuable type-strain genomes for metagenomic binning, comparative biology and taxonomic classification.</title>
        <authorList>
            <person name="Goeker M."/>
        </authorList>
    </citation>
    <scope>NUCLEOTIDE SEQUENCE [LARGE SCALE GENOMIC DNA]</scope>
    <source>
        <strain evidence="2 3">DSM 22228</strain>
    </source>
</reference>
<dbReference type="AlphaFoldDB" id="A0A495RDD3"/>
<evidence type="ECO:0000313" key="3">
    <source>
        <dbReference type="Proteomes" id="UP000278542"/>
    </source>
</evidence>
<keyword evidence="1" id="KW-0812">Transmembrane</keyword>
<organism evidence="2 3">
    <name type="scientific">Orbus hercynius</name>
    <dbReference type="NCBI Taxonomy" id="593135"/>
    <lineage>
        <taxon>Bacteria</taxon>
        <taxon>Pseudomonadati</taxon>
        <taxon>Pseudomonadota</taxon>
        <taxon>Gammaproteobacteria</taxon>
        <taxon>Orbales</taxon>
        <taxon>Orbaceae</taxon>
        <taxon>Orbus</taxon>
    </lineage>
</organism>
<dbReference type="EMBL" id="RBWY01000003">
    <property type="protein sequence ID" value="RKS85280.1"/>
    <property type="molecule type" value="Genomic_DNA"/>
</dbReference>
<evidence type="ECO:0000256" key="1">
    <source>
        <dbReference type="SAM" id="Phobius"/>
    </source>
</evidence>
<protein>
    <submittedName>
        <fullName evidence="2">Uncharacterized protein</fullName>
    </submittedName>
</protein>
<accession>A0A495RDD3</accession>
<keyword evidence="1" id="KW-1133">Transmembrane helix</keyword>
<feature type="transmembrane region" description="Helical" evidence="1">
    <location>
        <begin position="23"/>
        <end position="42"/>
    </location>
</feature>
<name>A0A495RDD3_9GAMM</name>
<keyword evidence="1" id="KW-0472">Membrane</keyword>